<gene>
    <name evidence="1" type="ORF">H9Q72_014558</name>
</gene>
<dbReference type="Proteomes" id="UP000750502">
    <property type="component" value="Unassembled WGS sequence"/>
</dbReference>
<keyword evidence="2" id="KW-1185">Reference proteome</keyword>
<sequence>MEILTPWEPQTRVSSCVEIDDLSISFERTIRVPDNGSFNALPASLGKFPLFKTEDYVDKLHASMAGKGDIFIPVYQGLKYPTHGYPQPACGGV</sequence>
<dbReference type="EMBL" id="JADFTT010005836">
    <property type="protein sequence ID" value="KAG5742584.1"/>
    <property type="molecule type" value="Genomic_DNA"/>
</dbReference>
<protein>
    <submittedName>
        <fullName evidence="1">Uncharacterized protein</fullName>
    </submittedName>
</protein>
<evidence type="ECO:0000313" key="2">
    <source>
        <dbReference type="Proteomes" id="UP000750502"/>
    </source>
</evidence>
<reference evidence="1" key="2">
    <citation type="submission" date="2020-10" db="EMBL/GenBank/DDBJ databases">
        <authorList>
            <person name="Peck L.D."/>
            <person name="Nowell R.W."/>
            <person name="Flood J."/>
            <person name="Ryan M.J."/>
            <person name="Barraclough T.G."/>
        </authorList>
    </citation>
    <scope>NUCLEOTIDE SEQUENCE</scope>
    <source>
        <strain evidence="1">IMI 127659i</strain>
    </source>
</reference>
<comment type="caution">
    <text evidence="1">The sequence shown here is derived from an EMBL/GenBank/DDBJ whole genome shotgun (WGS) entry which is preliminary data.</text>
</comment>
<dbReference type="AlphaFoldDB" id="A0A9P7HJV5"/>
<accession>A0A9P7HJV5</accession>
<proteinExistence type="predicted"/>
<evidence type="ECO:0000313" key="1">
    <source>
        <dbReference type="EMBL" id="KAG5742584.1"/>
    </source>
</evidence>
<reference evidence="1" key="1">
    <citation type="journal article" date="2020" name="bioRxiv">
        <title>Historical genomics reveals the evolutionary mechanisms behind multiple outbreaks of the host-specific coffee wilt pathogen Fusarium xylarioides.</title>
        <authorList>
            <person name="Peck D."/>
            <person name="Nowell R.W."/>
            <person name="Flood J."/>
            <person name="Ryan M.J."/>
            <person name="Barraclough T.G."/>
        </authorList>
    </citation>
    <scope>NUCLEOTIDE SEQUENCE</scope>
    <source>
        <strain evidence="1">IMI 127659i</strain>
    </source>
</reference>
<name>A0A9P7HJV5_9HYPO</name>
<dbReference type="OrthoDB" id="1658288at2759"/>
<organism evidence="1 2">
    <name type="scientific">Fusarium xylarioides</name>
    <dbReference type="NCBI Taxonomy" id="221167"/>
    <lineage>
        <taxon>Eukaryota</taxon>
        <taxon>Fungi</taxon>
        <taxon>Dikarya</taxon>
        <taxon>Ascomycota</taxon>
        <taxon>Pezizomycotina</taxon>
        <taxon>Sordariomycetes</taxon>
        <taxon>Hypocreomycetidae</taxon>
        <taxon>Hypocreales</taxon>
        <taxon>Nectriaceae</taxon>
        <taxon>Fusarium</taxon>
        <taxon>Fusarium fujikuroi species complex</taxon>
    </lineage>
</organism>